<organism evidence="1 2">
    <name type="scientific">Gymnopilus dilepis</name>
    <dbReference type="NCBI Taxonomy" id="231916"/>
    <lineage>
        <taxon>Eukaryota</taxon>
        <taxon>Fungi</taxon>
        <taxon>Dikarya</taxon>
        <taxon>Basidiomycota</taxon>
        <taxon>Agaricomycotina</taxon>
        <taxon>Agaricomycetes</taxon>
        <taxon>Agaricomycetidae</taxon>
        <taxon>Agaricales</taxon>
        <taxon>Agaricineae</taxon>
        <taxon>Hymenogastraceae</taxon>
        <taxon>Gymnopilus</taxon>
    </lineage>
</organism>
<dbReference type="EMBL" id="NHYE01005267">
    <property type="protein sequence ID" value="PPQ75360.1"/>
    <property type="molecule type" value="Genomic_DNA"/>
</dbReference>
<dbReference type="InParanoid" id="A0A409WA53"/>
<reference evidence="1 2" key="1">
    <citation type="journal article" date="2018" name="Evol. Lett.">
        <title>Horizontal gene cluster transfer increased hallucinogenic mushroom diversity.</title>
        <authorList>
            <person name="Reynolds H.T."/>
            <person name="Vijayakumar V."/>
            <person name="Gluck-Thaler E."/>
            <person name="Korotkin H.B."/>
            <person name="Matheny P.B."/>
            <person name="Slot J.C."/>
        </authorList>
    </citation>
    <scope>NUCLEOTIDE SEQUENCE [LARGE SCALE GENOMIC DNA]</scope>
    <source>
        <strain evidence="1 2">SRW20</strain>
    </source>
</reference>
<dbReference type="Proteomes" id="UP000284706">
    <property type="component" value="Unassembled WGS sequence"/>
</dbReference>
<proteinExistence type="predicted"/>
<evidence type="ECO:0000313" key="1">
    <source>
        <dbReference type="EMBL" id="PPQ75360.1"/>
    </source>
</evidence>
<dbReference type="AlphaFoldDB" id="A0A409WA53"/>
<protein>
    <submittedName>
        <fullName evidence="1">Uncharacterized protein</fullName>
    </submittedName>
</protein>
<sequence>MDKLKRLTNLLSVRQGLRGIFHPKYDVEHVQGDTEAAIDHTQRGQIFGRRVANAVERSTCEQNANLNDARPFAPVHFAIEFGCHRAGNARGARGFDISGEEGMGKLQTIVSLGSELRG</sequence>
<name>A0A409WA53_9AGAR</name>
<comment type="caution">
    <text evidence="1">The sequence shown here is derived from an EMBL/GenBank/DDBJ whole genome shotgun (WGS) entry which is preliminary data.</text>
</comment>
<keyword evidence="2" id="KW-1185">Reference proteome</keyword>
<gene>
    <name evidence="1" type="ORF">CVT26_015162</name>
</gene>
<evidence type="ECO:0000313" key="2">
    <source>
        <dbReference type="Proteomes" id="UP000284706"/>
    </source>
</evidence>
<accession>A0A409WA53</accession>